<evidence type="ECO:0000313" key="3">
    <source>
        <dbReference type="Proteomes" id="UP000245999"/>
    </source>
</evidence>
<feature type="domain" description="DUF3850" evidence="1">
    <location>
        <begin position="20"/>
        <end position="95"/>
    </location>
</feature>
<dbReference type="AlphaFoldDB" id="A0A2Z3GGI0"/>
<evidence type="ECO:0000313" key="2">
    <source>
        <dbReference type="EMBL" id="AWM32919.1"/>
    </source>
</evidence>
<dbReference type="InterPro" id="IPR039440">
    <property type="entry name" value="DUF3850"/>
</dbReference>
<dbReference type="KEGG" id="hnv:DDQ68_09085"/>
<name>A0A2Z3GGI0_9BACT</name>
<gene>
    <name evidence="2" type="ORF">DDQ68_09085</name>
</gene>
<accession>A0A2Z3GGI0</accession>
<dbReference type="EMBL" id="CP029145">
    <property type="protein sequence ID" value="AWM32919.1"/>
    <property type="molecule type" value="Genomic_DNA"/>
</dbReference>
<reference evidence="3" key="1">
    <citation type="submission" date="2018-04" db="EMBL/GenBank/DDBJ databases">
        <title>Complete genome of Antarctic heterotrophic bacterium Hymenobacter nivis.</title>
        <authorList>
            <person name="Terashima M."/>
        </authorList>
    </citation>
    <scope>NUCLEOTIDE SEQUENCE [LARGE SCALE GENOMIC DNA]</scope>
    <source>
        <strain evidence="3">NBRC 111535</strain>
    </source>
</reference>
<dbReference type="SUPFAM" id="SSF88697">
    <property type="entry name" value="PUA domain-like"/>
    <property type="match status" value="1"/>
</dbReference>
<dbReference type="Proteomes" id="UP000245999">
    <property type="component" value="Chromosome"/>
</dbReference>
<keyword evidence="3" id="KW-1185">Reference proteome</keyword>
<sequence length="111" mass="12232">MRIVPSNHIQVSVPDDCQLHELDIWSSCYTAIEAGTKPFDVRLNDRNFRAGDALLLREFDPETGAHSGRIALRWASHVLQGGAFGIEAGWCVLGLAEHPPLPAGISDTRLW</sequence>
<dbReference type="InterPro" id="IPR015947">
    <property type="entry name" value="PUA-like_sf"/>
</dbReference>
<organism evidence="2 3">
    <name type="scientific">Hymenobacter nivis</name>
    <dbReference type="NCBI Taxonomy" id="1850093"/>
    <lineage>
        <taxon>Bacteria</taxon>
        <taxon>Pseudomonadati</taxon>
        <taxon>Bacteroidota</taxon>
        <taxon>Cytophagia</taxon>
        <taxon>Cytophagales</taxon>
        <taxon>Hymenobacteraceae</taxon>
        <taxon>Hymenobacter</taxon>
    </lineage>
</organism>
<evidence type="ECO:0000259" key="1">
    <source>
        <dbReference type="Pfam" id="PF12961"/>
    </source>
</evidence>
<dbReference type="Gene3D" id="2.30.130.30">
    <property type="entry name" value="Hypothetical protein"/>
    <property type="match status" value="1"/>
</dbReference>
<dbReference type="OrthoDB" id="1700487at2"/>
<proteinExistence type="predicted"/>
<dbReference type="Pfam" id="PF12961">
    <property type="entry name" value="DUF3850"/>
    <property type="match status" value="1"/>
</dbReference>
<dbReference type="RefSeq" id="WP_109656013.1">
    <property type="nucleotide sequence ID" value="NZ_CP029145.1"/>
</dbReference>
<protein>
    <recommendedName>
        <fullName evidence="1">DUF3850 domain-containing protein</fullName>
    </recommendedName>
</protein>